<name>A0A2G8K9M8_STIJA</name>
<feature type="region of interest" description="Disordered" evidence="1">
    <location>
        <begin position="34"/>
        <end position="276"/>
    </location>
</feature>
<dbReference type="OrthoDB" id="74178at2759"/>
<keyword evidence="3" id="KW-1185">Reference proteome</keyword>
<proteinExistence type="predicted"/>
<evidence type="ECO:0000313" key="3">
    <source>
        <dbReference type="Proteomes" id="UP000230750"/>
    </source>
</evidence>
<dbReference type="STRING" id="307972.A0A2G8K9M8"/>
<dbReference type="Proteomes" id="UP000230750">
    <property type="component" value="Unassembled WGS sequence"/>
</dbReference>
<accession>A0A2G8K9M8</accession>
<dbReference type="EMBL" id="MRZV01000761">
    <property type="protein sequence ID" value="PIK44692.1"/>
    <property type="molecule type" value="Genomic_DNA"/>
</dbReference>
<reference evidence="2 3" key="1">
    <citation type="journal article" date="2017" name="PLoS Biol.">
        <title>The sea cucumber genome provides insights into morphological evolution and visceral regeneration.</title>
        <authorList>
            <person name="Zhang X."/>
            <person name="Sun L."/>
            <person name="Yuan J."/>
            <person name="Sun Y."/>
            <person name="Gao Y."/>
            <person name="Zhang L."/>
            <person name="Li S."/>
            <person name="Dai H."/>
            <person name="Hamel J.F."/>
            <person name="Liu C."/>
            <person name="Yu Y."/>
            <person name="Liu S."/>
            <person name="Lin W."/>
            <person name="Guo K."/>
            <person name="Jin S."/>
            <person name="Xu P."/>
            <person name="Storey K.B."/>
            <person name="Huan P."/>
            <person name="Zhang T."/>
            <person name="Zhou Y."/>
            <person name="Zhang J."/>
            <person name="Lin C."/>
            <person name="Li X."/>
            <person name="Xing L."/>
            <person name="Huo D."/>
            <person name="Sun M."/>
            <person name="Wang L."/>
            <person name="Mercier A."/>
            <person name="Li F."/>
            <person name="Yang H."/>
            <person name="Xiang J."/>
        </authorList>
    </citation>
    <scope>NUCLEOTIDE SEQUENCE [LARGE SCALE GENOMIC DNA]</scope>
    <source>
        <strain evidence="2">Shaxun</strain>
        <tissue evidence="2">Muscle</tissue>
    </source>
</reference>
<evidence type="ECO:0000313" key="2">
    <source>
        <dbReference type="EMBL" id="PIK44692.1"/>
    </source>
</evidence>
<evidence type="ECO:0000256" key="1">
    <source>
        <dbReference type="SAM" id="MobiDB-lite"/>
    </source>
</evidence>
<feature type="compositionally biased region" description="Low complexity" evidence="1">
    <location>
        <begin position="58"/>
        <end position="75"/>
    </location>
</feature>
<feature type="compositionally biased region" description="Basic and acidic residues" evidence="1">
    <location>
        <begin position="180"/>
        <end position="200"/>
    </location>
</feature>
<sequence length="276" mass="30033">MSWFEASAFSSLAKTALVNAQKSIDRVLDIQEDENGSSGVSAAKGKLPNANNLHAAKGKNSQGSSSGKTSSTNPSRKATPQKQLIDEDNLWSSFLDSGEKKSKPKVTPAKHFQRTPKSRITDENKSDGLSTGTRSSGSQALQKTKPQRKQSGKGKNEETKLGEKDGRSKRAAESGSSTTDDEKVTEGISKRAPLKPEKIAFEQSADRTSAVQVTPEGETNDDSRDGEQETKTEKRLPAVREPHKEENEKESDSTQSRELSNKEFRKMGAIPMNPNL</sequence>
<feature type="compositionally biased region" description="Basic and acidic residues" evidence="1">
    <location>
        <begin position="221"/>
        <end position="252"/>
    </location>
</feature>
<organism evidence="2 3">
    <name type="scientific">Stichopus japonicus</name>
    <name type="common">Sea cucumber</name>
    <dbReference type="NCBI Taxonomy" id="307972"/>
    <lineage>
        <taxon>Eukaryota</taxon>
        <taxon>Metazoa</taxon>
        <taxon>Echinodermata</taxon>
        <taxon>Eleutherozoa</taxon>
        <taxon>Echinozoa</taxon>
        <taxon>Holothuroidea</taxon>
        <taxon>Aspidochirotacea</taxon>
        <taxon>Aspidochirotida</taxon>
        <taxon>Stichopodidae</taxon>
        <taxon>Apostichopus</taxon>
    </lineage>
</organism>
<dbReference type="AlphaFoldDB" id="A0A2G8K9M8"/>
<feature type="compositionally biased region" description="Polar residues" evidence="1">
    <location>
        <begin position="127"/>
        <end position="144"/>
    </location>
</feature>
<comment type="caution">
    <text evidence="2">The sequence shown here is derived from an EMBL/GenBank/DDBJ whole genome shotgun (WGS) entry which is preliminary data.</text>
</comment>
<feature type="compositionally biased region" description="Basic and acidic residues" evidence="1">
    <location>
        <begin position="154"/>
        <end position="172"/>
    </location>
</feature>
<gene>
    <name evidence="2" type="ORF">BSL78_18443</name>
</gene>
<protein>
    <submittedName>
        <fullName evidence="2">Putative TATA element modulatory factor isoform X2</fullName>
    </submittedName>
</protein>